<gene>
    <name evidence="1" type="ORF">QFC19_003499</name>
</gene>
<protein>
    <submittedName>
        <fullName evidence="1">Uncharacterized protein</fullName>
    </submittedName>
</protein>
<keyword evidence="2" id="KW-1185">Reference proteome</keyword>
<dbReference type="Proteomes" id="UP001241377">
    <property type="component" value="Unassembled WGS sequence"/>
</dbReference>
<evidence type="ECO:0000313" key="2">
    <source>
        <dbReference type="Proteomes" id="UP001241377"/>
    </source>
</evidence>
<sequence length="568" mass="65836">MKSVAVESLTTYESYKGEYHPKDVELLAEPIVFKDTLFSLESFREHFKKKGPDYYDQIATKRSVFEDPDPEILKKYFPTSKWENFTSFDPYFRWTRREDRHTTIKMDLKILTIVCFGFFSLNMDRGNFGAALAGGILKDLKLTTDDFNLGNNLRSIGFIITEIPSQMIGKKFGPDWWMPLQVVLWSFVTLFQFFLAGRKSYLALRFLLGITQGGFIADSVQYLSYYYTRDQMTIRLTLFWSIFSISSIISNLLAIGLLLIHLNGKEGWRWLFLYEGLISFVFGVASFFLMVPGPTQTKTKLFPNGYFSEREEKIIVNRLVRDDPSKSDMHNRQAVSVKQFFQALSDYDIWPLLLVSLTFQFPQFPMSNYVNIILRGLGFSRNETIYLNIPIEVFNAITMITISFVSEIFNERAIICMIPQIWMLIPIAIEYARADDILAWGKYAIIFVVLSNPSVQGILVSWISRVSYSVRTRTVASPMSNIGIQLALIAAQNVYRSDDAPLYHRGNRALVGVCCMNIVLFAFCMFYYIARNKYKRGKWEAMSNSEKQEYLSKHQDDGNKRLDYLFEH</sequence>
<dbReference type="EMBL" id="JASBWR010000033">
    <property type="protein sequence ID" value="KAJ9105724.1"/>
    <property type="molecule type" value="Genomic_DNA"/>
</dbReference>
<proteinExistence type="predicted"/>
<accession>A0ACC2W353</accession>
<organism evidence="1 2">
    <name type="scientific">Naganishia cerealis</name>
    <dbReference type="NCBI Taxonomy" id="610337"/>
    <lineage>
        <taxon>Eukaryota</taxon>
        <taxon>Fungi</taxon>
        <taxon>Dikarya</taxon>
        <taxon>Basidiomycota</taxon>
        <taxon>Agaricomycotina</taxon>
        <taxon>Tremellomycetes</taxon>
        <taxon>Filobasidiales</taxon>
        <taxon>Filobasidiaceae</taxon>
        <taxon>Naganishia</taxon>
    </lineage>
</organism>
<comment type="caution">
    <text evidence="1">The sequence shown here is derived from an EMBL/GenBank/DDBJ whole genome shotgun (WGS) entry which is preliminary data.</text>
</comment>
<reference evidence="1" key="1">
    <citation type="submission" date="2023-04" db="EMBL/GenBank/DDBJ databases">
        <title>Draft Genome sequencing of Naganishia species isolated from polar environments using Oxford Nanopore Technology.</title>
        <authorList>
            <person name="Leo P."/>
            <person name="Venkateswaran K."/>
        </authorList>
    </citation>
    <scope>NUCLEOTIDE SEQUENCE</scope>
    <source>
        <strain evidence="1">MNA-CCFEE 5261</strain>
    </source>
</reference>
<evidence type="ECO:0000313" key="1">
    <source>
        <dbReference type="EMBL" id="KAJ9105724.1"/>
    </source>
</evidence>
<name>A0ACC2W353_9TREE</name>